<dbReference type="AlphaFoldDB" id="A0A8H7VZ40"/>
<organism evidence="2 3">
    <name type="scientific">Cadophora malorum</name>
    <dbReference type="NCBI Taxonomy" id="108018"/>
    <lineage>
        <taxon>Eukaryota</taxon>
        <taxon>Fungi</taxon>
        <taxon>Dikarya</taxon>
        <taxon>Ascomycota</taxon>
        <taxon>Pezizomycotina</taxon>
        <taxon>Leotiomycetes</taxon>
        <taxon>Helotiales</taxon>
        <taxon>Ploettnerulaceae</taxon>
        <taxon>Cadophora</taxon>
    </lineage>
</organism>
<dbReference type="EMBL" id="JAFJYH010000417">
    <property type="protein sequence ID" value="KAG4412016.1"/>
    <property type="molecule type" value="Genomic_DNA"/>
</dbReference>
<feature type="compositionally biased region" description="Basic and acidic residues" evidence="1">
    <location>
        <begin position="42"/>
        <end position="53"/>
    </location>
</feature>
<dbReference type="OrthoDB" id="2121319at2759"/>
<dbReference type="Proteomes" id="UP000664132">
    <property type="component" value="Unassembled WGS sequence"/>
</dbReference>
<name>A0A8H7VZ40_9HELO</name>
<proteinExistence type="predicted"/>
<accession>A0A8H7VZ40</accession>
<evidence type="ECO:0000313" key="2">
    <source>
        <dbReference type="EMBL" id="KAG4412016.1"/>
    </source>
</evidence>
<feature type="region of interest" description="Disordered" evidence="1">
    <location>
        <begin position="1"/>
        <end position="53"/>
    </location>
</feature>
<protein>
    <submittedName>
        <fullName evidence="2">Uncharacterized protein</fullName>
    </submittedName>
</protein>
<reference evidence="2" key="1">
    <citation type="submission" date="2021-02" db="EMBL/GenBank/DDBJ databases">
        <title>Genome sequence Cadophora malorum strain M34.</title>
        <authorList>
            <person name="Stefanovic E."/>
            <person name="Vu D."/>
            <person name="Scully C."/>
            <person name="Dijksterhuis J."/>
            <person name="Roader J."/>
            <person name="Houbraken J."/>
        </authorList>
    </citation>
    <scope>NUCLEOTIDE SEQUENCE</scope>
    <source>
        <strain evidence="2">M34</strain>
    </source>
</reference>
<comment type="caution">
    <text evidence="2">The sequence shown here is derived from an EMBL/GenBank/DDBJ whole genome shotgun (WGS) entry which is preliminary data.</text>
</comment>
<evidence type="ECO:0000256" key="1">
    <source>
        <dbReference type="SAM" id="MobiDB-lite"/>
    </source>
</evidence>
<feature type="compositionally biased region" description="Low complexity" evidence="1">
    <location>
        <begin position="1"/>
        <end position="18"/>
    </location>
</feature>
<keyword evidence="3" id="KW-1185">Reference proteome</keyword>
<evidence type="ECO:0000313" key="3">
    <source>
        <dbReference type="Proteomes" id="UP000664132"/>
    </source>
</evidence>
<sequence length="84" mass="9231">MKSESSSTSDSGDVSTPPSNSPPRAEKATTFAGNKPRPLRLVQDHPENRKVSGDEDIKAKRASWMGWAFGKKDEEKVAEESIQE</sequence>
<gene>
    <name evidence="2" type="ORF">IFR04_014860</name>
</gene>